<comment type="catalytic activity">
    <reaction evidence="7">
        <text>L-aspartate + ATP = 4-phospho-L-aspartate + ADP</text>
        <dbReference type="Rhea" id="RHEA:23776"/>
        <dbReference type="ChEBI" id="CHEBI:29991"/>
        <dbReference type="ChEBI" id="CHEBI:30616"/>
        <dbReference type="ChEBI" id="CHEBI:57535"/>
        <dbReference type="ChEBI" id="CHEBI:456216"/>
        <dbReference type="EC" id="2.7.2.4"/>
    </reaction>
</comment>
<dbReference type="GO" id="GO:0009089">
    <property type="term" value="P:lysine biosynthetic process via diaminopimelate"/>
    <property type="evidence" value="ECO:0007669"/>
    <property type="project" value="TreeGrafter"/>
</dbReference>
<dbReference type="InterPro" id="IPR036393">
    <property type="entry name" value="AceGlu_kinase-like_sf"/>
</dbReference>
<organism evidence="9 10">
    <name type="scientific">Vibrio pectenicida</name>
    <dbReference type="NCBI Taxonomy" id="62763"/>
    <lineage>
        <taxon>Bacteria</taxon>
        <taxon>Pseudomonadati</taxon>
        <taxon>Pseudomonadota</taxon>
        <taxon>Gammaproteobacteria</taxon>
        <taxon>Vibrionales</taxon>
        <taxon>Vibrionaceae</taxon>
        <taxon>Vibrio</taxon>
    </lineage>
</organism>
<dbReference type="InterPro" id="IPR001048">
    <property type="entry name" value="Asp/Glu/Uridylate_kinase"/>
</dbReference>
<evidence type="ECO:0000256" key="2">
    <source>
        <dbReference type="ARBA" id="ARBA00013059"/>
    </source>
</evidence>
<dbReference type="GO" id="GO:0004072">
    <property type="term" value="F:aspartate kinase activity"/>
    <property type="evidence" value="ECO:0007669"/>
    <property type="project" value="UniProtKB-EC"/>
</dbReference>
<evidence type="ECO:0000313" key="9">
    <source>
        <dbReference type="EMBL" id="RSD30182.1"/>
    </source>
</evidence>
<dbReference type="PANTHER" id="PTHR21499:SF3">
    <property type="entry name" value="ASPARTOKINASE"/>
    <property type="match status" value="1"/>
</dbReference>
<keyword evidence="4" id="KW-0547">Nucleotide-binding</keyword>
<dbReference type="GO" id="GO:0009090">
    <property type="term" value="P:homoserine biosynthetic process"/>
    <property type="evidence" value="ECO:0007669"/>
    <property type="project" value="TreeGrafter"/>
</dbReference>
<dbReference type="SUPFAM" id="SSF53633">
    <property type="entry name" value="Carbamate kinase-like"/>
    <property type="match status" value="1"/>
</dbReference>
<dbReference type="RefSeq" id="WP_125322587.1">
    <property type="nucleotide sequence ID" value="NZ_AP024890.1"/>
</dbReference>
<dbReference type="Proteomes" id="UP000269041">
    <property type="component" value="Unassembled WGS sequence"/>
</dbReference>
<sequence length="463" mass="51806">MSHTVEKVSGSSMADFDAVLDNIILKPEPKARYNRILVVPAYQGITDALLENNTTHEPGVYQYTLSGGCIWESKLDSVIQRLLLVNESLFADPMLRRKADDFILELVSCTRQWIRDHLSMNHSEHDSSNYCFWNLIRERLASIGEAHSAYNTALKAKRYGVQTKFIDLAGSPNELRKSLDCQVWSNLGALDLSNELPIVTAYASCEMNNHCQNDRRYGDLTLSRIATLTDAKQAIIHKSHHVSSGDPALIGAEQVSPLGNSSYQVANQLSALSNEVIHPAAIEELSQKNIDLRVKCTFEPEHPGTFISCSHHPEKPKVEVISGKEDVCVLKVWLTDNNVDLDTLEYQLLALPGISLLHHDTLEKVVSYYFDCSAHNWEEIFTKVKKLLPDNELNVQRVALLSVLGTKIDSEQTLSVGCSALEKHGIYPENTHYYQDGSSVRFVVATAQFKAALCALHYAFLKH</sequence>
<dbReference type="Gene3D" id="3.40.1160.10">
    <property type="entry name" value="Acetylglutamate kinase-like"/>
    <property type="match status" value="1"/>
</dbReference>
<dbReference type="GO" id="GO:0005524">
    <property type="term" value="F:ATP binding"/>
    <property type="evidence" value="ECO:0007669"/>
    <property type="project" value="UniProtKB-KW"/>
</dbReference>
<evidence type="ECO:0000256" key="3">
    <source>
        <dbReference type="ARBA" id="ARBA00022679"/>
    </source>
</evidence>
<keyword evidence="3 9" id="KW-0808">Transferase</keyword>
<dbReference type="EC" id="2.7.2.4" evidence="2"/>
<feature type="domain" description="Aspartate/glutamate/uridylate kinase" evidence="8">
    <location>
        <begin position="4"/>
        <end position="295"/>
    </location>
</feature>
<accession>A0A427U0C4</accession>
<dbReference type="AlphaFoldDB" id="A0A427U0C4"/>
<dbReference type="Pfam" id="PF00696">
    <property type="entry name" value="AA_kinase"/>
    <property type="match status" value="1"/>
</dbReference>
<comment type="similarity">
    <text evidence="1">Belongs to the aspartokinase family.</text>
</comment>
<evidence type="ECO:0000256" key="6">
    <source>
        <dbReference type="ARBA" id="ARBA00022840"/>
    </source>
</evidence>
<evidence type="ECO:0000256" key="5">
    <source>
        <dbReference type="ARBA" id="ARBA00022777"/>
    </source>
</evidence>
<keyword evidence="10" id="KW-1185">Reference proteome</keyword>
<dbReference type="OrthoDB" id="9799110at2"/>
<dbReference type="PANTHER" id="PTHR21499">
    <property type="entry name" value="ASPARTATE KINASE"/>
    <property type="match status" value="1"/>
</dbReference>
<dbReference type="GO" id="GO:0005829">
    <property type="term" value="C:cytosol"/>
    <property type="evidence" value="ECO:0007669"/>
    <property type="project" value="TreeGrafter"/>
</dbReference>
<dbReference type="EMBL" id="RSFA01000079">
    <property type="protein sequence ID" value="RSD30182.1"/>
    <property type="molecule type" value="Genomic_DNA"/>
</dbReference>
<protein>
    <recommendedName>
        <fullName evidence="2">aspartate kinase</fullName>
        <ecNumber evidence="2">2.7.2.4</ecNumber>
    </recommendedName>
</protein>
<keyword evidence="6" id="KW-0067">ATP-binding</keyword>
<evidence type="ECO:0000256" key="4">
    <source>
        <dbReference type="ARBA" id="ARBA00022741"/>
    </source>
</evidence>
<reference evidence="9 10" key="1">
    <citation type="submission" date="2018-12" db="EMBL/GenBank/DDBJ databases">
        <title>Genomic taxonomy of the Vibrionaceae family.</title>
        <authorList>
            <person name="Gomez-Gil B."/>
            <person name="Enciso-Ibarra K."/>
        </authorList>
    </citation>
    <scope>NUCLEOTIDE SEQUENCE [LARGE SCALE GENOMIC DNA]</scope>
    <source>
        <strain evidence="9 10">CAIM 594</strain>
    </source>
</reference>
<evidence type="ECO:0000256" key="7">
    <source>
        <dbReference type="ARBA" id="ARBA00047872"/>
    </source>
</evidence>
<evidence type="ECO:0000259" key="8">
    <source>
        <dbReference type="Pfam" id="PF00696"/>
    </source>
</evidence>
<keyword evidence="5 9" id="KW-0418">Kinase</keyword>
<gene>
    <name evidence="9" type="ORF">EJA03_15230</name>
</gene>
<proteinExistence type="inferred from homology"/>
<name>A0A427U0C4_9VIBR</name>
<evidence type="ECO:0000313" key="10">
    <source>
        <dbReference type="Proteomes" id="UP000269041"/>
    </source>
</evidence>
<evidence type="ECO:0000256" key="1">
    <source>
        <dbReference type="ARBA" id="ARBA00010122"/>
    </source>
</evidence>
<comment type="caution">
    <text evidence="9">The sequence shown here is derived from an EMBL/GenBank/DDBJ whole genome shotgun (WGS) entry which is preliminary data.</text>
</comment>